<sequence length="91" mass="10176">MLLNYFHVSLCLTCISAPIASADKHATALDRIKVLSLCKGCADEREVPGGNSNLEKLCLGVLKRRDLRQEIQENKPPLQKTCGMCYVEERK</sequence>
<evidence type="ECO:0000313" key="3">
    <source>
        <dbReference type="Proteomes" id="UP000274131"/>
    </source>
</evidence>
<feature type="signal peptide" evidence="1">
    <location>
        <begin position="1"/>
        <end position="22"/>
    </location>
</feature>
<keyword evidence="3" id="KW-1185">Reference proteome</keyword>
<dbReference type="Proteomes" id="UP000274131">
    <property type="component" value="Unassembled WGS sequence"/>
</dbReference>
<evidence type="ECO:0000313" key="2">
    <source>
        <dbReference type="EMBL" id="VDD98105.1"/>
    </source>
</evidence>
<name>A0A0N4VRR0_ENTVE</name>
<proteinExistence type="predicted"/>
<gene>
    <name evidence="2" type="ORF">EVEC_LOCUS12856</name>
</gene>
<dbReference type="EMBL" id="UXUI01017967">
    <property type="protein sequence ID" value="VDD98105.1"/>
    <property type="molecule type" value="Genomic_DNA"/>
</dbReference>
<keyword evidence="1" id="KW-0732">Signal</keyword>
<accession>A0A0N4VRR0</accession>
<feature type="chain" id="PRO_5043123172" evidence="1">
    <location>
        <begin position="23"/>
        <end position="91"/>
    </location>
</feature>
<dbReference type="WBParaSite" id="EVEC_0001373201-mRNA-1">
    <property type="protein sequence ID" value="EVEC_0001373201-mRNA-1"/>
    <property type="gene ID" value="EVEC_0001373201"/>
</dbReference>
<evidence type="ECO:0000256" key="1">
    <source>
        <dbReference type="SAM" id="SignalP"/>
    </source>
</evidence>
<protein>
    <submittedName>
        <fullName evidence="4">Secreted protein</fullName>
    </submittedName>
</protein>
<evidence type="ECO:0000313" key="4">
    <source>
        <dbReference type="WBParaSite" id="EVEC_0001373201-mRNA-1"/>
    </source>
</evidence>
<organism evidence="4">
    <name type="scientific">Enterobius vermicularis</name>
    <name type="common">Human pinworm</name>
    <dbReference type="NCBI Taxonomy" id="51028"/>
    <lineage>
        <taxon>Eukaryota</taxon>
        <taxon>Metazoa</taxon>
        <taxon>Ecdysozoa</taxon>
        <taxon>Nematoda</taxon>
        <taxon>Chromadorea</taxon>
        <taxon>Rhabditida</taxon>
        <taxon>Spirurina</taxon>
        <taxon>Oxyuridomorpha</taxon>
        <taxon>Oxyuroidea</taxon>
        <taxon>Oxyuridae</taxon>
        <taxon>Enterobius</taxon>
    </lineage>
</organism>
<dbReference type="AlphaFoldDB" id="A0A0N4VRR0"/>
<reference evidence="2 3" key="2">
    <citation type="submission" date="2018-10" db="EMBL/GenBank/DDBJ databases">
        <authorList>
            <consortium name="Pathogen Informatics"/>
        </authorList>
    </citation>
    <scope>NUCLEOTIDE SEQUENCE [LARGE SCALE GENOMIC DNA]</scope>
</reference>
<reference evidence="4" key="1">
    <citation type="submission" date="2017-02" db="UniProtKB">
        <authorList>
            <consortium name="WormBaseParasite"/>
        </authorList>
    </citation>
    <scope>IDENTIFICATION</scope>
</reference>